<dbReference type="PANTHER" id="PTHR46060">
    <property type="entry name" value="MARINER MOS1 TRANSPOSASE-LIKE PROTEIN"/>
    <property type="match status" value="1"/>
</dbReference>
<feature type="compositionally biased region" description="Polar residues" evidence="1">
    <location>
        <begin position="945"/>
        <end position="966"/>
    </location>
</feature>
<feature type="compositionally biased region" description="Acidic residues" evidence="1">
    <location>
        <begin position="228"/>
        <end position="238"/>
    </location>
</feature>
<feature type="compositionally biased region" description="Polar residues" evidence="1">
    <location>
        <begin position="1049"/>
        <end position="1064"/>
    </location>
</feature>
<feature type="compositionally biased region" description="Low complexity" evidence="1">
    <location>
        <begin position="419"/>
        <end position="437"/>
    </location>
</feature>
<feature type="region of interest" description="Disordered" evidence="1">
    <location>
        <begin position="603"/>
        <end position="732"/>
    </location>
</feature>
<feature type="compositionally biased region" description="Basic and acidic residues" evidence="1">
    <location>
        <begin position="1098"/>
        <end position="1107"/>
    </location>
</feature>
<dbReference type="InterPro" id="IPR001888">
    <property type="entry name" value="Transposase_1"/>
</dbReference>
<feature type="compositionally biased region" description="Polar residues" evidence="1">
    <location>
        <begin position="693"/>
        <end position="718"/>
    </location>
</feature>
<feature type="compositionally biased region" description="Polar residues" evidence="1">
    <location>
        <begin position="1265"/>
        <end position="1275"/>
    </location>
</feature>
<dbReference type="GO" id="GO:0003676">
    <property type="term" value="F:nucleic acid binding"/>
    <property type="evidence" value="ECO:0007669"/>
    <property type="project" value="InterPro"/>
</dbReference>
<keyword evidence="3" id="KW-1185">Reference proteome</keyword>
<feature type="compositionally biased region" description="Basic and acidic residues" evidence="1">
    <location>
        <begin position="563"/>
        <end position="572"/>
    </location>
</feature>
<feature type="compositionally biased region" description="Low complexity" evidence="1">
    <location>
        <begin position="1129"/>
        <end position="1138"/>
    </location>
</feature>
<feature type="compositionally biased region" description="Low complexity" evidence="1">
    <location>
        <begin position="820"/>
        <end position="829"/>
    </location>
</feature>
<dbReference type="Pfam" id="PF01359">
    <property type="entry name" value="Transposase_1"/>
    <property type="match status" value="1"/>
</dbReference>
<feature type="region of interest" description="Disordered" evidence="1">
    <location>
        <begin position="757"/>
        <end position="1064"/>
    </location>
</feature>
<sequence>MLKSNQKRAFRPSRGNFLRRFQTEQNDFLGRIITGDETWVYSWDPETKRQSAEWRHFDEPRPKKVRRKQGALKVMHMIFFDMNGVILRRSVPIGTTINAQYYKKVLQDKLRPAIRKKRLGLLESGILFHHDNAPVHTARAVTDVLAGYKWELLEHPRYSPDLAPYPVYKDKGNHCLSYNVEASYCCILLSASPPSFFRDSPMVMTGFPQLRILAGISEIEESVTPASAEEEEGDEDREDLSSKPHRCRQRRRSSQADRSGDQSKDFEKSRDEAFKLGRADNNNLYNVGEEMLSGQSTPVSRQHRVRSTSDSRSPARPRSSTGSSSPLTTGSGPSSTCSSPRHPASHRNRKTGYPRRSLSLPNGGLSYGTDVKILYRDGHFVAVVDPQAAGSSPSTAAGGATSSSSTDLGRLTAEKDEGSPSAVSSTSSSPRRASTSSNTGPSPASVLASQILRSGSAASDAVKASMRAEILALLERGITDPKRILEEACLRSLELEPNGTAADLPISPATESAIASSTSWESAEAPMFHSLPRRRGNTRPMSVDEAQLGKFHSKSQQSLVSKAEMERRRREEVEDDGESGSPQDPGWEDRMMNLAKERSMVKRNKSFNEAMGSRVNEAVGKAMKGKTLTGQEKPANSEDDSKSVGAKARGSKGPGFIQRMLQKRRSSTQEKPPLLSIGSSSLLKASREDLAGSTVSLPQFGTSGSGQQTAPPTAQTSPGKAAGRERDTSIGRKMSLRSLFKRKNSADMSCTSVLSVTMSGGGPGATEDSGSPPIATFLNDDDIGALTNSPPTPSTVVHRRLPQRADNGEPYTVPPDDSDPLSLSYPSRSRSARAGCHTSPSPGLHAVLGRSVSQEADASLEEGGDGSPRRARSSSGRGRFQEQQTTLSPVSPSSPPSLSLSSPPSSSSSSRLLGHNSWSSSDLDVESSSEDTITSRSISPAGRSNHFQPSPTASTPIADCSFSSVSEGDETLVAVQDGLSPPVYRTLTSSPMGARRRLHRDLSPTEERARDSDPRTRLAPAGPTSASPPPSLCEENESESGPVMDTSREITSSNSNDSGIQNDVNVNSSAESIMAGVRLRQSKSPSPSSSASSRRSSAHGERPKSDTTVHWAELLEQVMGAVTRTGPTAASVSAASGAVRRRHDSGRLRRRPRPKSDIGPVSLYPLVKPSDGSGQDVEDDQFYDDDSDATDGCLGVSNGDEAVGDEALTAGSHIPESSVVDHLSATNSLGNLNITKSNDNITGQGTPATTTTTSLTRRSGRQQQNSLASSTNIPTGSYSNISGGCSVSSLAELRAPRGHVVLTQQLSSSSVLSSSSSSSSSAAATAASRDALLPAKLAKFRRTFRMTKNRTEYLFSWCELSGCGSAIIPCHYIPITPLLAAQPAVILITGHSALVVAVLDKLHTSDLRFAGVCWQVVRPRGFPYESHLNSQRLSVKGSRQLDRKLSFLFLLDVRGVWRVAIVNGRKLVRMPVIFQRGGLELIMMMMMLAPPGGSANMVRPQFAQLLGVKGRRAKIRALGDRAKREEPRLER</sequence>
<dbReference type="EMBL" id="JAWDGP010004484">
    <property type="protein sequence ID" value="KAK3763933.1"/>
    <property type="molecule type" value="Genomic_DNA"/>
</dbReference>
<feature type="region of interest" description="Disordered" evidence="1">
    <location>
        <begin position="1231"/>
        <end position="1275"/>
    </location>
</feature>
<feature type="region of interest" description="Disordered" evidence="1">
    <location>
        <begin position="221"/>
        <end position="267"/>
    </location>
</feature>
<evidence type="ECO:0000313" key="2">
    <source>
        <dbReference type="EMBL" id="KAK3763933.1"/>
    </source>
</evidence>
<proteinExistence type="predicted"/>
<feature type="compositionally biased region" description="Basic residues" evidence="1">
    <location>
        <begin position="343"/>
        <end position="353"/>
    </location>
</feature>
<feature type="compositionally biased region" description="Acidic residues" evidence="1">
    <location>
        <begin position="1176"/>
        <end position="1189"/>
    </location>
</feature>
<feature type="compositionally biased region" description="Low complexity" evidence="1">
    <location>
        <begin position="1242"/>
        <end position="1264"/>
    </location>
</feature>
<dbReference type="PANTHER" id="PTHR46060:SF1">
    <property type="entry name" value="MARINER MOS1 TRANSPOSASE-LIKE PROTEIN"/>
    <property type="match status" value="1"/>
</dbReference>
<gene>
    <name evidence="2" type="ORF">RRG08_050580</name>
</gene>
<accession>A0AAE1DC22</accession>
<feature type="region of interest" description="Disordered" evidence="1">
    <location>
        <begin position="290"/>
        <end position="364"/>
    </location>
</feature>
<feature type="compositionally biased region" description="Basic residues" evidence="1">
    <location>
        <begin position="1139"/>
        <end position="1153"/>
    </location>
</feature>
<feature type="compositionally biased region" description="Low complexity" evidence="1">
    <location>
        <begin position="1084"/>
        <end position="1095"/>
    </location>
</feature>
<feature type="compositionally biased region" description="Basic residues" evidence="1">
    <location>
        <begin position="243"/>
        <end position="253"/>
    </location>
</feature>
<evidence type="ECO:0008006" key="4">
    <source>
        <dbReference type="Google" id="ProtNLM"/>
    </source>
</evidence>
<feature type="compositionally biased region" description="Basic and acidic residues" evidence="1">
    <location>
        <begin position="254"/>
        <end position="267"/>
    </location>
</feature>
<evidence type="ECO:0000313" key="3">
    <source>
        <dbReference type="Proteomes" id="UP001283361"/>
    </source>
</evidence>
<evidence type="ECO:0000256" key="1">
    <source>
        <dbReference type="SAM" id="MobiDB-lite"/>
    </source>
</evidence>
<feature type="compositionally biased region" description="Low complexity" evidence="1">
    <location>
        <begin position="388"/>
        <end position="406"/>
    </location>
</feature>
<feature type="compositionally biased region" description="Basic and acidic residues" evidence="1">
    <location>
        <begin position="1000"/>
        <end position="1016"/>
    </location>
</feature>
<organism evidence="2 3">
    <name type="scientific">Elysia crispata</name>
    <name type="common">lettuce slug</name>
    <dbReference type="NCBI Taxonomy" id="231223"/>
    <lineage>
        <taxon>Eukaryota</taxon>
        <taxon>Metazoa</taxon>
        <taxon>Spiralia</taxon>
        <taxon>Lophotrochozoa</taxon>
        <taxon>Mollusca</taxon>
        <taxon>Gastropoda</taxon>
        <taxon>Heterobranchia</taxon>
        <taxon>Euthyneura</taxon>
        <taxon>Panpulmonata</taxon>
        <taxon>Sacoglossa</taxon>
        <taxon>Placobranchoidea</taxon>
        <taxon>Plakobranchidae</taxon>
        <taxon>Elysia</taxon>
    </lineage>
</organism>
<dbReference type="Gene3D" id="3.30.420.10">
    <property type="entry name" value="Ribonuclease H-like superfamily/Ribonuclease H"/>
    <property type="match status" value="1"/>
</dbReference>
<dbReference type="InterPro" id="IPR052709">
    <property type="entry name" value="Transposase-MT_Hybrid"/>
</dbReference>
<dbReference type="InterPro" id="IPR036397">
    <property type="entry name" value="RNaseH_sf"/>
</dbReference>
<reference evidence="2" key="1">
    <citation type="journal article" date="2023" name="G3 (Bethesda)">
        <title>A reference genome for the long-term kleptoplast-retaining sea slug Elysia crispata morphotype clarki.</title>
        <authorList>
            <person name="Eastman K.E."/>
            <person name="Pendleton A.L."/>
            <person name="Shaikh M.A."/>
            <person name="Suttiyut T."/>
            <person name="Ogas R."/>
            <person name="Tomko P."/>
            <person name="Gavelis G."/>
            <person name="Widhalm J.R."/>
            <person name="Wisecaver J.H."/>
        </authorList>
    </citation>
    <scope>NUCLEOTIDE SEQUENCE</scope>
    <source>
        <strain evidence="2">ECLA1</strain>
    </source>
</reference>
<feature type="compositionally biased region" description="Low complexity" evidence="1">
    <location>
        <begin position="308"/>
        <end position="341"/>
    </location>
</feature>
<feature type="compositionally biased region" description="Low complexity" evidence="1">
    <location>
        <begin position="674"/>
        <end position="683"/>
    </location>
</feature>
<feature type="region of interest" description="Disordered" evidence="1">
    <location>
        <begin position="513"/>
        <end position="589"/>
    </location>
</feature>
<dbReference type="Proteomes" id="UP001283361">
    <property type="component" value="Unassembled WGS sequence"/>
</dbReference>
<feature type="region of interest" description="Disordered" evidence="1">
    <location>
        <begin position="1127"/>
        <end position="1201"/>
    </location>
</feature>
<protein>
    <recommendedName>
        <fullName evidence="4">Mariner Mos1 transposase</fullName>
    </recommendedName>
</protein>
<comment type="caution">
    <text evidence="2">The sequence shown here is derived from an EMBL/GenBank/DDBJ whole genome shotgun (WGS) entry which is preliminary data.</text>
</comment>
<feature type="region of interest" description="Disordered" evidence="1">
    <location>
        <begin position="1077"/>
        <end position="1108"/>
    </location>
</feature>
<feature type="region of interest" description="Disordered" evidence="1">
    <location>
        <begin position="388"/>
        <end position="445"/>
    </location>
</feature>
<feature type="compositionally biased region" description="Low complexity" evidence="1">
    <location>
        <begin position="887"/>
        <end position="922"/>
    </location>
</feature>
<name>A0AAE1DC22_9GAST</name>
<feature type="compositionally biased region" description="Polar residues" evidence="1">
    <location>
        <begin position="1231"/>
        <end position="1241"/>
    </location>
</feature>